<dbReference type="KEGG" id="som:SOMG_03704"/>
<dbReference type="AlphaFoldDB" id="A0AAE9WE32"/>
<feature type="compositionally biased region" description="Polar residues" evidence="6">
    <location>
        <begin position="1"/>
        <end position="21"/>
    </location>
</feature>
<dbReference type="Pfam" id="PF01212">
    <property type="entry name" value="Beta_elim_lyase"/>
    <property type="match status" value="1"/>
</dbReference>
<dbReference type="PIRSF" id="PIRSF017617">
    <property type="entry name" value="Thr_aldolase"/>
    <property type="match status" value="1"/>
</dbReference>
<dbReference type="EMBL" id="CP115612">
    <property type="protein sequence ID" value="WBW74188.1"/>
    <property type="molecule type" value="Genomic_DNA"/>
</dbReference>
<evidence type="ECO:0000313" key="9">
    <source>
        <dbReference type="Proteomes" id="UP001212411"/>
    </source>
</evidence>
<evidence type="ECO:0000259" key="7">
    <source>
        <dbReference type="Pfam" id="PF01212"/>
    </source>
</evidence>
<feature type="modified residue" description="N6-(pyridoxal phosphate)lysine" evidence="5">
    <location>
        <position position="228"/>
    </location>
</feature>
<sequence length="378" mass="41508">MNGTTSNTTVPPKTASVTTNGHSEKKYRPWNDFRSDTFTVPSDEMRQVMYEATDGDAVYEEDEDTIKLEEYVAKLSGKEAGLFVTSGTQGNQLCIRTHLHQPPHSIVCDDRAHIYNWEAGAIGLFTQSIVRPVAPKNGKYITAEEVESKLIIGEDIHFAPTRLICLENTIKGSVIPIEEIARISALAKSYNIPLHCDGARLWDASAASGVSIEEYCSYFDTVSLCLSKGLGAPIGSVIVGPKDVINKATWFRKAYGGGMRQSGMLAAAGLHSIERNFPLLTRVHKYCQDFTKYAESLGVEFEVTPETSIAILTNVNVAILVDEAKKAGIVLMGPRVVFHIQITADAVDMLKHALKRTVERQELEPDVVAKPGEFKVGY</sequence>
<organism evidence="8 9">
    <name type="scientific">Schizosaccharomyces osmophilus</name>
    <dbReference type="NCBI Taxonomy" id="2545709"/>
    <lineage>
        <taxon>Eukaryota</taxon>
        <taxon>Fungi</taxon>
        <taxon>Dikarya</taxon>
        <taxon>Ascomycota</taxon>
        <taxon>Taphrinomycotina</taxon>
        <taxon>Schizosaccharomycetes</taxon>
        <taxon>Schizosaccharomycetales</taxon>
        <taxon>Schizosaccharomycetaceae</taxon>
        <taxon>Schizosaccharomyces</taxon>
    </lineage>
</organism>
<dbReference type="GO" id="GO:0005829">
    <property type="term" value="C:cytosol"/>
    <property type="evidence" value="ECO:0007669"/>
    <property type="project" value="TreeGrafter"/>
</dbReference>
<accession>A0AAE9WE32</accession>
<dbReference type="InterPro" id="IPR001597">
    <property type="entry name" value="ArAA_b-elim_lyase/Thr_aldolase"/>
</dbReference>
<dbReference type="PANTHER" id="PTHR48097">
    <property type="entry name" value="L-THREONINE ALDOLASE-RELATED"/>
    <property type="match status" value="1"/>
</dbReference>
<comment type="cofactor">
    <cofactor evidence="1">
        <name>pyridoxal 5'-phosphate</name>
        <dbReference type="ChEBI" id="CHEBI:597326"/>
    </cofactor>
</comment>
<evidence type="ECO:0000256" key="1">
    <source>
        <dbReference type="ARBA" id="ARBA00001933"/>
    </source>
</evidence>
<proteinExistence type="inferred from homology"/>
<evidence type="ECO:0000256" key="4">
    <source>
        <dbReference type="ARBA" id="ARBA00023239"/>
    </source>
</evidence>
<dbReference type="InterPro" id="IPR015424">
    <property type="entry name" value="PyrdxlP-dep_Trfase"/>
</dbReference>
<dbReference type="Gene3D" id="3.40.640.10">
    <property type="entry name" value="Type I PLP-dependent aspartate aminotransferase-like (Major domain)"/>
    <property type="match status" value="1"/>
</dbReference>
<dbReference type="RefSeq" id="XP_056038431.1">
    <property type="nucleotide sequence ID" value="XM_056182493.1"/>
</dbReference>
<dbReference type="NCBIfam" id="NF041359">
    <property type="entry name" value="GntG_guanitoxin"/>
    <property type="match status" value="1"/>
</dbReference>
<evidence type="ECO:0000256" key="3">
    <source>
        <dbReference type="ARBA" id="ARBA00022898"/>
    </source>
</evidence>
<evidence type="ECO:0000313" key="8">
    <source>
        <dbReference type="EMBL" id="WBW74188.1"/>
    </source>
</evidence>
<dbReference type="PANTHER" id="PTHR48097:SF9">
    <property type="entry name" value="L-THREONINE ALDOLASE"/>
    <property type="match status" value="1"/>
</dbReference>
<dbReference type="InterPro" id="IPR015421">
    <property type="entry name" value="PyrdxlP-dep_Trfase_major"/>
</dbReference>
<dbReference type="CDD" id="cd06502">
    <property type="entry name" value="TA_like"/>
    <property type="match status" value="1"/>
</dbReference>
<feature type="domain" description="Aromatic amino acid beta-eliminating lyase/threonine aldolase" evidence="7">
    <location>
        <begin position="32"/>
        <end position="310"/>
    </location>
</feature>
<dbReference type="SUPFAM" id="SSF53383">
    <property type="entry name" value="PLP-dependent transferases"/>
    <property type="match status" value="1"/>
</dbReference>
<keyword evidence="9" id="KW-1185">Reference proteome</keyword>
<keyword evidence="3" id="KW-0663">Pyridoxal phosphate</keyword>
<protein>
    <submittedName>
        <fullName evidence="8">Threonine aldolase Gly1</fullName>
    </submittedName>
</protein>
<name>A0AAE9WE32_9SCHI</name>
<dbReference type="GO" id="GO:0006545">
    <property type="term" value="P:glycine biosynthetic process"/>
    <property type="evidence" value="ECO:0007669"/>
    <property type="project" value="TreeGrafter"/>
</dbReference>
<dbReference type="GO" id="GO:0006567">
    <property type="term" value="P:L-threonine catabolic process"/>
    <property type="evidence" value="ECO:0007669"/>
    <property type="project" value="TreeGrafter"/>
</dbReference>
<dbReference type="Proteomes" id="UP001212411">
    <property type="component" value="Chromosome 2"/>
</dbReference>
<keyword evidence="4" id="KW-0456">Lyase</keyword>
<dbReference type="FunFam" id="3.40.640.10:FF:000030">
    <property type="entry name" value="Low-specificity L-threonine aldolase"/>
    <property type="match status" value="1"/>
</dbReference>
<evidence type="ECO:0000256" key="5">
    <source>
        <dbReference type="PIRSR" id="PIRSR017617-1"/>
    </source>
</evidence>
<comment type="similarity">
    <text evidence="2">Belongs to the threonine aldolase family.</text>
</comment>
<evidence type="ECO:0000256" key="6">
    <source>
        <dbReference type="SAM" id="MobiDB-lite"/>
    </source>
</evidence>
<dbReference type="GO" id="GO:0008732">
    <property type="term" value="F:L-allo-threonine aldolase activity"/>
    <property type="evidence" value="ECO:0007669"/>
    <property type="project" value="TreeGrafter"/>
</dbReference>
<dbReference type="GeneID" id="80877182"/>
<feature type="region of interest" description="Disordered" evidence="6">
    <location>
        <begin position="1"/>
        <end position="28"/>
    </location>
</feature>
<dbReference type="InterPro" id="IPR023603">
    <property type="entry name" value="Low_specificity_L-TA-like"/>
</dbReference>
<gene>
    <name evidence="8" type="primary">gly1</name>
    <name evidence="8" type="ORF">SOMG_03704</name>
</gene>
<evidence type="ECO:0000256" key="2">
    <source>
        <dbReference type="ARBA" id="ARBA00006966"/>
    </source>
</evidence>
<reference evidence="8 9" key="1">
    <citation type="journal article" date="2023" name="G3 (Bethesda)">
        <title>A high-quality reference genome for the fission yeast Schizosaccharomyces osmophilus.</title>
        <authorList>
            <person name="Jia G.S."/>
            <person name="Zhang W.C."/>
            <person name="Liang Y."/>
            <person name="Liu X.H."/>
            <person name="Rhind N."/>
            <person name="Pidoux A."/>
            <person name="Brysch-Herzberg M."/>
            <person name="Du L.L."/>
        </authorList>
    </citation>
    <scope>NUCLEOTIDE SEQUENCE [LARGE SCALE GENOMIC DNA]</scope>
    <source>
        <strain evidence="8 9">CBS 15793</strain>
    </source>
</reference>